<dbReference type="AlphaFoldDB" id="J3MXG1"/>
<evidence type="ECO:0000256" key="1">
    <source>
        <dbReference type="SAM" id="MobiDB-lite"/>
    </source>
</evidence>
<sequence length="88" mass="8612">MAALQLGLLGARPVHDRRAAGPRRGGGSHGGRRGGARLGQPPRLPPLPPVVPVAAALAPVPTSPPAEVACPGANAAAATPGVVEDLLL</sequence>
<dbReference type="EnsemblPlants" id="OB09G16900.1">
    <property type="protein sequence ID" value="OB09G16900.1"/>
    <property type="gene ID" value="OB09G16900"/>
</dbReference>
<keyword evidence="3" id="KW-1185">Reference proteome</keyword>
<dbReference type="Proteomes" id="UP000006038">
    <property type="component" value="Chromosome 9"/>
</dbReference>
<feature type="region of interest" description="Disordered" evidence="1">
    <location>
        <begin position="1"/>
        <end position="47"/>
    </location>
</feature>
<accession>J3MXG1</accession>
<evidence type="ECO:0000313" key="3">
    <source>
        <dbReference type="Proteomes" id="UP000006038"/>
    </source>
</evidence>
<name>J3MXG1_ORYBR</name>
<reference evidence="2" key="2">
    <citation type="submission" date="2013-04" db="UniProtKB">
        <authorList>
            <consortium name="EnsemblPlants"/>
        </authorList>
    </citation>
    <scope>IDENTIFICATION</scope>
</reference>
<protein>
    <submittedName>
        <fullName evidence="2">Uncharacterized protein</fullName>
    </submittedName>
</protein>
<organism evidence="2">
    <name type="scientific">Oryza brachyantha</name>
    <name type="common">malo sina</name>
    <dbReference type="NCBI Taxonomy" id="4533"/>
    <lineage>
        <taxon>Eukaryota</taxon>
        <taxon>Viridiplantae</taxon>
        <taxon>Streptophyta</taxon>
        <taxon>Embryophyta</taxon>
        <taxon>Tracheophyta</taxon>
        <taxon>Spermatophyta</taxon>
        <taxon>Magnoliopsida</taxon>
        <taxon>Liliopsida</taxon>
        <taxon>Poales</taxon>
        <taxon>Poaceae</taxon>
        <taxon>BOP clade</taxon>
        <taxon>Oryzoideae</taxon>
        <taxon>Oryzeae</taxon>
        <taxon>Oryzinae</taxon>
        <taxon>Oryza</taxon>
    </lineage>
</organism>
<reference evidence="2" key="1">
    <citation type="journal article" date="2013" name="Nat. Commun.">
        <title>Whole-genome sequencing of Oryza brachyantha reveals mechanisms underlying Oryza genome evolution.</title>
        <authorList>
            <person name="Chen J."/>
            <person name="Huang Q."/>
            <person name="Gao D."/>
            <person name="Wang J."/>
            <person name="Lang Y."/>
            <person name="Liu T."/>
            <person name="Li B."/>
            <person name="Bai Z."/>
            <person name="Luis Goicoechea J."/>
            <person name="Liang C."/>
            <person name="Chen C."/>
            <person name="Zhang W."/>
            <person name="Sun S."/>
            <person name="Liao Y."/>
            <person name="Zhang X."/>
            <person name="Yang L."/>
            <person name="Song C."/>
            <person name="Wang M."/>
            <person name="Shi J."/>
            <person name="Liu G."/>
            <person name="Liu J."/>
            <person name="Zhou H."/>
            <person name="Zhou W."/>
            <person name="Yu Q."/>
            <person name="An N."/>
            <person name="Chen Y."/>
            <person name="Cai Q."/>
            <person name="Wang B."/>
            <person name="Liu B."/>
            <person name="Min J."/>
            <person name="Huang Y."/>
            <person name="Wu H."/>
            <person name="Li Z."/>
            <person name="Zhang Y."/>
            <person name="Yin Y."/>
            <person name="Song W."/>
            <person name="Jiang J."/>
            <person name="Jackson S.A."/>
            <person name="Wing R.A."/>
            <person name="Wang J."/>
            <person name="Chen M."/>
        </authorList>
    </citation>
    <scope>NUCLEOTIDE SEQUENCE [LARGE SCALE GENOMIC DNA]</scope>
    <source>
        <strain evidence="2">cv. IRGC 101232</strain>
    </source>
</reference>
<dbReference type="Gramene" id="OB09G16900.1">
    <property type="protein sequence ID" value="OB09G16900.1"/>
    <property type="gene ID" value="OB09G16900"/>
</dbReference>
<evidence type="ECO:0000313" key="2">
    <source>
        <dbReference type="EnsemblPlants" id="OB09G16900.1"/>
    </source>
</evidence>
<dbReference type="HOGENOM" id="CLU_2475489_0_0_1"/>
<proteinExistence type="predicted"/>